<evidence type="ECO:0000313" key="4">
    <source>
        <dbReference type="EMBL" id="PRH88539.1"/>
    </source>
</evidence>
<dbReference type="SMART" id="SM00448">
    <property type="entry name" value="REC"/>
    <property type="match status" value="1"/>
</dbReference>
<name>A0A2S9QGR7_9HYPH</name>
<feature type="modified residue" description="4-aspartylphosphate" evidence="2">
    <location>
        <position position="54"/>
    </location>
</feature>
<proteinExistence type="predicted"/>
<keyword evidence="5" id="KW-1185">Reference proteome</keyword>
<keyword evidence="1 2" id="KW-0597">Phosphoprotein</keyword>
<dbReference type="GO" id="GO:0000160">
    <property type="term" value="P:phosphorelay signal transduction system"/>
    <property type="evidence" value="ECO:0007669"/>
    <property type="project" value="InterPro"/>
</dbReference>
<dbReference type="EMBL" id="PUEJ01000002">
    <property type="protein sequence ID" value="PRH88539.1"/>
    <property type="molecule type" value="Genomic_DNA"/>
</dbReference>
<sequence length="130" mass="14369">MQKTILIVEDEFLIALDLELLLQRHGWRVMGPVATVRDALRLLEEELPLVALLDVNLGRELVTPVAETLKARGIPFILASAYEKPEKIGGDVLAGAPNVGKPTREHRLLAVLAQLQHSPPFLELKATRPD</sequence>
<dbReference type="PROSITE" id="PS50110">
    <property type="entry name" value="RESPONSE_REGULATORY"/>
    <property type="match status" value="1"/>
</dbReference>
<dbReference type="SUPFAM" id="SSF52172">
    <property type="entry name" value="CheY-like"/>
    <property type="match status" value="1"/>
</dbReference>
<organism evidence="4 5">
    <name type="scientific">Labrys okinawensis</name>
    <dbReference type="NCBI Taxonomy" id="346911"/>
    <lineage>
        <taxon>Bacteria</taxon>
        <taxon>Pseudomonadati</taxon>
        <taxon>Pseudomonadota</taxon>
        <taxon>Alphaproteobacteria</taxon>
        <taxon>Hyphomicrobiales</taxon>
        <taxon>Xanthobacteraceae</taxon>
        <taxon>Labrys</taxon>
    </lineage>
</organism>
<dbReference type="OrthoDB" id="7774278at2"/>
<dbReference type="RefSeq" id="WP_105860890.1">
    <property type="nucleotide sequence ID" value="NZ_PUEJ01000002.1"/>
</dbReference>
<dbReference type="AlphaFoldDB" id="A0A2S9QGR7"/>
<reference evidence="4 5" key="1">
    <citation type="submission" date="2018-02" db="EMBL/GenBank/DDBJ databases">
        <title>Whole genome sequencing of endophytic bacterium.</title>
        <authorList>
            <person name="Eedara R."/>
            <person name="Podile A.R."/>
        </authorList>
    </citation>
    <scope>NUCLEOTIDE SEQUENCE [LARGE SCALE GENOMIC DNA]</scope>
    <source>
        <strain evidence="4 5">RP1T</strain>
    </source>
</reference>
<dbReference type="Gene3D" id="3.40.50.2300">
    <property type="match status" value="1"/>
</dbReference>
<dbReference type="Proteomes" id="UP000237682">
    <property type="component" value="Unassembled WGS sequence"/>
</dbReference>
<dbReference type="InterPro" id="IPR001789">
    <property type="entry name" value="Sig_transdc_resp-reg_receiver"/>
</dbReference>
<evidence type="ECO:0000256" key="1">
    <source>
        <dbReference type="ARBA" id="ARBA00022553"/>
    </source>
</evidence>
<protein>
    <submittedName>
        <fullName evidence="4">Response regulator</fullName>
    </submittedName>
</protein>
<feature type="domain" description="Response regulatory" evidence="3">
    <location>
        <begin position="4"/>
        <end position="116"/>
    </location>
</feature>
<gene>
    <name evidence="4" type="ORF">C5L14_04665</name>
</gene>
<accession>A0A2S9QGR7</accession>
<evidence type="ECO:0000256" key="2">
    <source>
        <dbReference type="PROSITE-ProRule" id="PRU00169"/>
    </source>
</evidence>
<evidence type="ECO:0000313" key="5">
    <source>
        <dbReference type="Proteomes" id="UP000237682"/>
    </source>
</evidence>
<dbReference type="InterPro" id="IPR050595">
    <property type="entry name" value="Bact_response_regulator"/>
</dbReference>
<evidence type="ECO:0000259" key="3">
    <source>
        <dbReference type="PROSITE" id="PS50110"/>
    </source>
</evidence>
<comment type="caution">
    <text evidence="4">The sequence shown here is derived from an EMBL/GenBank/DDBJ whole genome shotgun (WGS) entry which is preliminary data.</text>
</comment>
<dbReference type="PANTHER" id="PTHR44591">
    <property type="entry name" value="STRESS RESPONSE REGULATOR PROTEIN 1"/>
    <property type="match status" value="1"/>
</dbReference>
<dbReference type="InterPro" id="IPR011006">
    <property type="entry name" value="CheY-like_superfamily"/>
</dbReference>
<dbReference type="PANTHER" id="PTHR44591:SF23">
    <property type="entry name" value="CHEY SUBFAMILY"/>
    <property type="match status" value="1"/>
</dbReference>